<evidence type="ECO:0000313" key="5">
    <source>
        <dbReference type="Proteomes" id="UP001500305"/>
    </source>
</evidence>
<accession>A0ABN3DPQ9</accession>
<feature type="region of interest" description="Disordered" evidence="1">
    <location>
        <begin position="77"/>
        <end position="148"/>
    </location>
</feature>
<evidence type="ECO:0000256" key="1">
    <source>
        <dbReference type="SAM" id="MobiDB-lite"/>
    </source>
</evidence>
<feature type="domain" description="PASTA" evidence="3">
    <location>
        <begin position="143"/>
        <end position="210"/>
    </location>
</feature>
<keyword evidence="2" id="KW-0812">Transmembrane</keyword>
<evidence type="ECO:0000259" key="3">
    <source>
        <dbReference type="PROSITE" id="PS51178"/>
    </source>
</evidence>
<keyword evidence="2" id="KW-0472">Membrane</keyword>
<name>A0ABN3DPQ9_9ACTN</name>
<reference evidence="4 5" key="1">
    <citation type="journal article" date="2019" name="Int. J. Syst. Evol. Microbiol.">
        <title>The Global Catalogue of Microorganisms (GCM) 10K type strain sequencing project: providing services to taxonomists for standard genome sequencing and annotation.</title>
        <authorList>
            <consortium name="The Broad Institute Genomics Platform"/>
            <consortium name="The Broad Institute Genome Sequencing Center for Infectious Disease"/>
            <person name="Wu L."/>
            <person name="Ma J."/>
        </authorList>
    </citation>
    <scope>NUCLEOTIDE SEQUENCE [LARGE SCALE GENOMIC DNA]</scope>
    <source>
        <strain evidence="4 5">JCM 7356</strain>
    </source>
</reference>
<keyword evidence="2" id="KW-1133">Transmembrane helix</keyword>
<gene>
    <name evidence="4" type="ORF">GCM10010430_17320</name>
</gene>
<dbReference type="CDD" id="cd06577">
    <property type="entry name" value="PASTA_pknB"/>
    <property type="match status" value="1"/>
</dbReference>
<dbReference type="Pfam" id="PF03793">
    <property type="entry name" value="PASTA"/>
    <property type="match status" value="1"/>
</dbReference>
<sequence>MTSFPPDDHLGSTPDHDFREALIQAMDSFATDAHAPAIDGTAILRRTRRRRGVLAVTASAAAIVLAAGTAFALNGSGEPPARPSAAAPGGSATPAPATPSPAVPEPTASGSTATASPGPPTGTGTPMGTGTPSPGADTRPGPGEASVTVPSVIGMSQAQAEKLLTEAGLKIDRVQQFTDWKTSVGAVISTEPRPGAVVAPSTAVVVFVSKGKP</sequence>
<dbReference type="InterPro" id="IPR005543">
    <property type="entry name" value="PASTA_dom"/>
</dbReference>
<dbReference type="Gene3D" id="3.30.10.20">
    <property type="match status" value="1"/>
</dbReference>
<feature type="transmembrane region" description="Helical" evidence="2">
    <location>
        <begin position="53"/>
        <end position="73"/>
    </location>
</feature>
<proteinExistence type="predicted"/>
<keyword evidence="5" id="KW-1185">Reference proteome</keyword>
<dbReference type="Proteomes" id="UP001500305">
    <property type="component" value="Unassembled WGS sequence"/>
</dbReference>
<feature type="compositionally biased region" description="Low complexity" evidence="1">
    <location>
        <begin position="105"/>
        <end position="136"/>
    </location>
</feature>
<dbReference type="RefSeq" id="WP_344635648.1">
    <property type="nucleotide sequence ID" value="NZ_BAAATR010000005.1"/>
</dbReference>
<dbReference type="PROSITE" id="PS51178">
    <property type="entry name" value="PASTA"/>
    <property type="match status" value="1"/>
</dbReference>
<evidence type="ECO:0000256" key="2">
    <source>
        <dbReference type="SAM" id="Phobius"/>
    </source>
</evidence>
<protein>
    <recommendedName>
        <fullName evidence="3">PASTA domain-containing protein</fullName>
    </recommendedName>
</protein>
<evidence type="ECO:0000313" key="4">
    <source>
        <dbReference type="EMBL" id="GAA2236898.1"/>
    </source>
</evidence>
<dbReference type="SMART" id="SM00740">
    <property type="entry name" value="PASTA"/>
    <property type="match status" value="1"/>
</dbReference>
<organism evidence="4 5">
    <name type="scientific">Kitasatospora cystarginea</name>
    <dbReference type="NCBI Taxonomy" id="58350"/>
    <lineage>
        <taxon>Bacteria</taxon>
        <taxon>Bacillati</taxon>
        <taxon>Actinomycetota</taxon>
        <taxon>Actinomycetes</taxon>
        <taxon>Kitasatosporales</taxon>
        <taxon>Streptomycetaceae</taxon>
        <taxon>Kitasatospora</taxon>
    </lineage>
</organism>
<feature type="compositionally biased region" description="Low complexity" evidence="1">
    <location>
        <begin position="77"/>
        <end position="95"/>
    </location>
</feature>
<comment type="caution">
    <text evidence="4">The sequence shown here is derived from an EMBL/GenBank/DDBJ whole genome shotgun (WGS) entry which is preliminary data.</text>
</comment>
<dbReference type="EMBL" id="BAAATR010000005">
    <property type="protein sequence ID" value="GAA2236898.1"/>
    <property type="molecule type" value="Genomic_DNA"/>
</dbReference>